<dbReference type="Gene3D" id="3.40.50.720">
    <property type="entry name" value="NAD(P)-binding Rossmann-like Domain"/>
    <property type="match status" value="1"/>
</dbReference>
<sequence length="268" mass="28363">MKLADKVVVITGGADGIGKGLAVRFLKENPKAVVICDINEAKVKAAADEIGASAAYGCDVSNEAQLVAMIDDVEKRFGPIDLFCSNAGIGDFSRSDPNFVGAAGNDIWQKSWDINVMAHVYAARALVPRMTQRGGGYFLNTASAAGLLSQIGSAVYATTKHAAVGFGEILAITHRDAGIRVSMLCPQAVDTPMLRAGGEGPQHVDGVLTPAQLADVVVEGLDEERFLILPHSQVLGYMRKKTENYDRWIGGMAKLRRSMGGNFGPAGN</sequence>
<name>A0A4R2GY87_9HYPH</name>
<dbReference type="RefSeq" id="WP_132001839.1">
    <property type="nucleotide sequence ID" value="NZ_JBHUNN010000002.1"/>
</dbReference>
<protein>
    <submittedName>
        <fullName evidence="3">NADP-dependent 3-hydroxy acid dehydrogenase YdfG</fullName>
    </submittedName>
</protein>
<dbReference type="GO" id="GO:0016491">
    <property type="term" value="F:oxidoreductase activity"/>
    <property type="evidence" value="ECO:0007669"/>
    <property type="project" value="UniProtKB-KW"/>
</dbReference>
<dbReference type="PANTHER" id="PTHR43391">
    <property type="entry name" value="RETINOL DEHYDROGENASE-RELATED"/>
    <property type="match status" value="1"/>
</dbReference>
<proteinExistence type="inferred from homology"/>
<dbReference type="InterPro" id="IPR036291">
    <property type="entry name" value="NAD(P)-bd_dom_sf"/>
</dbReference>
<dbReference type="PROSITE" id="PS00061">
    <property type="entry name" value="ADH_SHORT"/>
    <property type="match status" value="1"/>
</dbReference>
<dbReference type="Proteomes" id="UP000294881">
    <property type="component" value="Unassembled WGS sequence"/>
</dbReference>
<organism evidence="3 4">
    <name type="scientific">Camelimonas lactis</name>
    <dbReference type="NCBI Taxonomy" id="659006"/>
    <lineage>
        <taxon>Bacteria</taxon>
        <taxon>Pseudomonadati</taxon>
        <taxon>Pseudomonadota</taxon>
        <taxon>Alphaproteobacteria</taxon>
        <taxon>Hyphomicrobiales</taxon>
        <taxon>Chelatococcaceae</taxon>
        <taxon>Camelimonas</taxon>
    </lineage>
</organism>
<accession>A0A4R2GY87</accession>
<dbReference type="PRINTS" id="PR00081">
    <property type="entry name" value="GDHRDH"/>
</dbReference>
<gene>
    <name evidence="3" type="ORF">EV666_101264</name>
</gene>
<reference evidence="3 4" key="1">
    <citation type="submission" date="2019-03" db="EMBL/GenBank/DDBJ databases">
        <title>Genomic Encyclopedia of Type Strains, Phase IV (KMG-IV): sequencing the most valuable type-strain genomes for metagenomic binning, comparative biology and taxonomic classification.</title>
        <authorList>
            <person name="Goeker M."/>
        </authorList>
    </citation>
    <scope>NUCLEOTIDE SEQUENCE [LARGE SCALE GENOMIC DNA]</scope>
    <source>
        <strain evidence="3 4">DSM 22958</strain>
    </source>
</reference>
<evidence type="ECO:0000256" key="2">
    <source>
        <dbReference type="ARBA" id="ARBA00023002"/>
    </source>
</evidence>
<dbReference type="SUPFAM" id="SSF51735">
    <property type="entry name" value="NAD(P)-binding Rossmann-fold domains"/>
    <property type="match status" value="1"/>
</dbReference>
<evidence type="ECO:0000313" key="4">
    <source>
        <dbReference type="Proteomes" id="UP000294881"/>
    </source>
</evidence>
<comment type="caution">
    <text evidence="3">The sequence shown here is derived from an EMBL/GenBank/DDBJ whole genome shotgun (WGS) entry which is preliminary data.</text>
</comment>
<keyword evidence="4" id="KW-1185">Reference proteome</keyword>
<dbReference type="CDD" id="cd05233">
    <property type="entry name" value="SDR_c"/>
    <property type="match status" value="1"/>
</dbReference>
<dbReference type="Pfam" id="PF00106">
    <property type="entry name" value="adh_short"/>
    <property type="match status" value="1"/>
</dbReference>
<keyword evidence="2" id="KW-0560">Oxidoreductase</keyword>
<dbReference type="InterPro" id="IPR002347">
    <property type="entry name" value="SDR_fam"/>
</dbReference>
<dbReference type="AlphaFoldDB" id="A0A4R2GY87"/>
<dbReference type="OrthoDB" id="210852at2"/>
<evidence type="ECO:0000256" key="1">
    <source>
        <dbReference type="ARBA" id="ARBA00006484"/>
    </source>
</evidence>
<dbReference type="PANTHER" id="PTHR43391:SF26">
    <property type="entry name" value="BLL7251 PROTEIN"/>
    <property type="match status" value="1"/>
</dbReference>
<evidence type="ECO:0000313" key="3">
    <source>
        <dbReference type="EMBL" id="TCO16014.1"/>
    </source>
</evidence>
<comment type="similarity">
    <text evidence="1">Belongs to the short-chain dehydrogenases/reductases (SDR) family.</text>
</comment>
<dbReference type="InterPro" id="IPR020904">
    <property type="entry name" value="Sc_DH/Rdtase_CS"/>
</dbReference>
<dbReference type="EMBL" id="SLWL01000001">
    <property type="protein sequence ID" value="TCO16014.1"/>
    <property type="molecule type" value="Genomic_DNA"/>
</dbReference>